<dbReference type="InterPro" id="IPR013785">
    <property type="entry name" value="Aldolase_TIM"/>
</dbReference>
<evidence type="ECO:0000256" key="6">
    <source>
        <dbReference type="ARBA" id="ARBA00023157"/>
    </source>
</evidence>
<protein>
    <recommendedName>
        <fullName evidence="3 8">Alpha-galactosidase</fullName>
        <ecNumber evidence="3 8">3.2.1.22</ecNumber>
    </recommendedName>
    <alternativeName>
        <fullName evidence="8">Melibiase</fullName>
    </alternativeName>
</protein>
<dbReference type="SUPFAM" id="SSF51445">
    <property type="entry name" value="(Trans)glycosidases"/>
    <property type="match status" value="1"/>
</dbReference>
<comment type="catalytic activity">
    <reaction evidence="1 8">
        <text>Hydrolysis of terminal, non-reducing alpha-D-galactose residues in alpha-D-galactosides, including galactose oligosaccharides, galactomannans and galactolipids.</text>
        <dbReference type="EC" id="3.2.1.22"/>
    </reaction>
</comment>
<dbReference type="EC" id="3.2.1.22" evidence="3 8"/>
<evidence type="ECO:0000259" key="10">
    <source>
        <dbReference type="SMART" id="SM00458"/>
    </source>
</evidence>
<organism evidence="11">
    <name type="scientific">Streptantibioticus silvisoli</name>
    <dbReference type="NCBI Taxonomy" id="2705255"/>
    <lineage>
        <taxon>Bacteria</taxon>
        <taxon>Bacillati</taxon>
        <taxon>Actinomycetota</taxon>
        <taxon>Actinomycetes</taxon>
        <taxon>Kitasatosporales</taxon>
        <taxon>Streptomycetaceae</taxon>
        <taxon>Streptantibioticus</taxon>
    </lineage>
</organism>
<dbReference type="PANTHER" id="PTHR11452">
    <property type="entry name" value="ALPHA-GALACTOSIDASE/ALPHA-N-ACETYLGALACTOSAMINIDASE"/>
    <property type="match status" value="1"/>
</dbReference>
<dbReference type="Pfam" id="PF00652">
    <property type="entry name" value="Ricin_B_lectin"/>
    <property type="match status" value="1"/>
</dbReference>
<dbReference type="InterPro" id="IPR041233">
    <property type="entry name" value="Melibiase_C"/>
</dbReference>
<evidence type="ECO:0000256" key="8">
    <source>
        <dbReference type="RuleBase" id="RU361168"/>
    </source>
</evidence>
<dbReference type="Pfam" id="PF17801">
    <property type="entry name" value="Melibiase_C"/>
    <property type="match status" value="1"/>
</dbReference>
<dbReference type="InterPro" id="IPR017853">
    <property type="entry name" value="GH"/>
</dbReference>
<dbReference type="SUPFAM" id="SSF51011">
    <property type="entry name" value="Glycosyl hydrolase domain"/>
    <property type="match status" value="1"/>
</dbReference>
<dbReference type="Gene3D" id="2.80.10.50">
    <property type="match status" value="1"/>
</dbReference>
<evidence type="ECO:0000256" key="9">
    <source>
        <dbReference type="SAM" id="Phobius"/>
    </source>
</evidence>
<evidence type="ECO:0000256" key="3">
    <source>
        <dbReference type="ARBA" id="ARBA00012755"/>
    </source>
</evidence>
<dbReference type="GO" id="GO:0016052">
    <property type="term" value="P:carbohydrate catabolic process"/>
    <property type="evidence" value="ECO:0007669"/>
    <property type="project" value="UniProtKB-ARBA"/>
</dbReference>
<dbReference type="RefSeq" id="WP_271314202.1">
    <property type="nucleotide sequence ID" value="NZ_JABXJJ020000034.1"/>
</dbReference>
<evidence type="ECO:0000256" key="7">
    <source>
        <dbReference type="ARBA" id="ARBA00023295"/>
    </source>
</evidence>
<sequence>MTPPNRSRRRPVAAAPVAASALGAAVRPLSATVTLSLLLVLAPVLLLFAGAPQARALDNGLARTPPMGWNDWNAFGCNVTEQLVEQTADYLVSSGLKDDGYTYVNIDDCWMSASRDANGNLVPDPAKFPDGISGVAAYVHSKGLKLGIYESAGTATCAGYPGSLNHEQQDADSFAAWGVDYLKYDNCNNQGVPYQQRYDAMRDALAATGRPIVFSMCEWGDDSVWTWGAATGNLWRTTGDINASFSSMLSNFHTNVGLAQYAGPGAWNDPDMLEVGNGMSFTEDRSEFSLWAEMAAPLISGTDLRSASAATLSLYGDKDVIAVDQDSLGKQGTEISSSGGLDVLTKPLSNGDVAVTLFNENSSAATISTTASAAGLPAAASYTLDNLWSHTKATTTGAVSATVPAHGTVMYRISAGSATTTGTTHPLIGASSNRCVDAYDNQTAVGTKMEIWDCGGGANQAVTPTAAGELRLYNGTQCLDADGNGTSAGTAVQLWSCNGGANQQWKLNPDGTVTGVQSGLCLDVTGGDQASGNVNGTALELWTCNGGANQQWRLG</sequence>
<reference evidence="11" key="1">
    <citation type="submission" date="2023-05" db="EMBL/GenBank/DDBJ databases">
        <title>Streptantibioticus silvisoli sp. nov., acidotolerant actinomycetes 1 from pine litter.</title>
        <authorList>
            <person name="Swiecimska M."/>
            <person name="Golinska P."/>
            <person name="Sangal V."/>
            <person name="Wachnowicz B."/>
            <person name="Goodfellow M."/>
        </authorList>
    </citation>
    <scope>NUCLEOTIDE SEQUENCE</scope>
    <source>
        <strain evidence="11">SL13</strain>
    </source>
</reference>
<feature type="domain" description="Ricin B lectin" evidence="10">
    <location>
        <begin position="424"/>
        <end position="555"/>
    </location>
</feature>
<dbReference type="FunFam" id="3.20.20.70:FF:000202">
    <property type="entry name" value="Alpha-galactosidase"/>
    <property type="match status" value="1"/>
</dbReference>
<comment type="caution">
    <text evidence="11">The sequence shown here is derived from an EMBL/GenBank/DDBJ whole genome shotgun (WGS) entry which is preliminary data.</text>
</comment>
<dbReference type="PROSITE" id="PS00512">
    <property type="entry name" value="ALPHA_GALACTOSIDASE"/>
    <property type="match status" value="1"/>
</dbReference>
<keyword evidence="7 8" id="KW-0326">Glycosidase</keyword>
<keyword evidence="9" id="KW-1133">Transmembrane helix</keyword>
<comment type="similarity">
    <text evidence="2 8">Belongs to the glycosyl hydrolase 27 family.</text>
</comment>
<dbReference type="CDD" id="cd14792">
    <property type="entry name" value="GH27"/>
    <property type="match status" value="1"/>
</dbReference>
<dbReference type="CDD" id="cd23418">
    <property type="entry name" value="beta-trefoil_Ricin_XLN-like"/>
    <property type="match status" value="1"/>
</dbReference>
<name>A0AA90H203_9ACTN</name>
<dbReference type="Gene3D" id="2.60.40.1180">
    <property type="entry name" value="Golgi alpha-mannosidase II"/>
    <property type="match status" value="1"/>
</dbReference>
<dbReference type="PANTHER" id="PTHR11452:SF75">
    <property type="entry name" value="ALPHA-GALACTOSIDASE MEL1"/>
    <property type="match status" value="1"/>
</dbReference>
<evidence type="ECO:0000256" key="4">
    <source>
        <dbReference type="ARBA" id="ARBA00022729"/>
    </source>
</evidence>
<dbReference type="InterPro" id="IPR000772">
    <property type="entry name" value="Ricin_B_lectin"/>
</dbReference>
<dbReference type="SUPFAM" id="SSF50370">
    <property type="entry name" value="Ricin B-like lectins"/>
    <property type="match status" value="1"/>
</dbReference>
<keyword evidence="6 8" id="KW-1015">Disulfide bond</keyword>
<dbReference type="InterPro" id="IPR013780">
    <property type="entry name" value="Glyco_hydro_b"/>
</dbReference>
<dbReference type="GO" id="GO:0004557">
    <property type="term" value="F:alpha-galactosidase activity"/>
    <property type="evidence" value="ECO:0007669"/>
    <property type="project" value="UniProtKB-EC"/>
</dbReference>
<gene>
    <name evidence="11" type="ORF">POF50_025150</name>
</gene>
<evidence type="ECO:0000256" key="5">
    <source>
        <dbReference type="ARBA" id="ARBA00022801"/>
    </source>
</evidence>
<proteinExistence type="inferred from homology"/>
<evidence type="ECO:0000256" key="1">
    <source>
        <dbReference type="ARBA" id="ARBA00001255"/>
    </source>
</evidence>
<dbReference type="InterPro" id="IPR000111">
    <property type="entry name" value="Glyco_hydro_27/36_CS"/>
</dbReference>
<keyword evidence="9" id="KW-0812">Transmembrane</keyword>
<feature type="transmembrane region" description="Helical" evidence="9">
    <location>
        <begin position="33"/>
        <end position="51"/>
    </location>
</feature>
<keyword evidence="9" id="KW-0472">Membrane</keyword>
<evidence type="ECO:0000256" key="2">
    <source>
        <dbReference type="ARBA" id="ARBA00009743"/>
    </source>
</evidence>
<keyword evidence="5 8" id="KW-0378">Hydrolase</keyword>
<keyword evidence="4" id="KW-0732">Signal</keyword>
<dbReference type="EMBL" id="JABXJJ020000034">
    <property type="protein sequence ID" value="MDI5972588.1"/>
    <property type="molecule type" value="Genomic_DNA"/>
</dbReference>
<dbReference type="PRINTS" id="PR00740">
    <property type="entry name" value="GLHYDRLASE27"/>
</dbReference>
<dbReference type="SMART" id="SM00458">
    <property type="entry name" value="RICIN"/>
    <property type="match status" value="1"/>
</dbReference>
<evidence type="ECO:0000313" key="11">
    <source>
        <dbReference type="EMBL" id="MDI5972588.1"/>
    </source>
</evidence>
<accession>A0AA90H203</accession>
<dbReference type="Gene3D" id="3.20.20.70">
    <property type="entry name" value="Aldolase class I"/>
    <property type="match status" value="1"/>
</dbReference>
<dbReference type="InterPro" id="IPR035992">
    <property type="entry name" value="Ricin_B-like_lectins"/>
</dbReference>
<dbReference type="Pfam" id="PF16499">
    <property type="entry name" value="Melibiase_2"/>
    <property type="match status" value="1"/>
</dbReference>
<dbReference type="AlphaFoldDB" id="A0AA90H203"/>
<dbReference type="InterPro" id="IPR002241">
    <property type="entry name" value="Glyco_hydro_27"/>
</dbReference>
<dbReference type="PROSITE" id="PS50231">
    <property type="entry name" value="RICIN_B_LECTIN"/>
    <property type="match status" value="1"/>
</dbReference>
<dbReference type="FunFam" id="2.60.40.1180:FF:000008">
    <property type="entry name" value="Alpha-galactosidase"/>
    <property type="match status" value="1"/>
</dbReference>